<feature type="domain" description="Acyl-CoA thioesterase-like N-terminal HotDog" evidence="1">
    <location>
        <begin position="30"/>
        <end position="115"/>
    </location>
</feature>
<dbReference type="PANTHER" id="PTHR38110">
    <property type="entry name" value="CHROMOSOME 23, WHOLE GENOME SHOTGUN SEQUENCE"/>
    <property type="match status" value="1"/>
</dbReference>
<protein>
    <recommendedName>
        <fullName evidence="5">Thioesterase family protein</fullName>
    </recommendedName>
</protein>
<dbReference type="InterPro" id="IPR049450">
    <property type="entry name" value="ACOT8-like_C"/>
</dbReference>
<proteinExistence type="predicted"/>
<evidence type="ECO:0008006" key="5">
    <source>
        <dbReference type="Google" id="ProtNLM"/>
    </source>
</evidence>
<dbReference type="Pfam" id="PF13622">
    <property type="entry name" value="4HBT_3"/>
    <property type="match status" value="1"/>
</dbReference>
<dbReference type="Proteomes" id="UP000803884">
    <property type="component" value="Unassembled WGS sequence"/>
</dbReference>
<dbReference type="Gene3D" id="2.40.160.210">
    <property type="entry name" value="Acyl-CoA thioesterase, double hotdog domain"/>
    <property type="match status" value="2"/>
</dbReference>
<accession>A0AB34KKN8</accession>
<evidence type="ECO:0000259" key="1">
    <source>
        <dbReference type="Pfam" id="PF13622"/>
    </source>
</evidence>
<feature type="domain" description="Acyl-CoA thioesterase-like C-terminal" evidence="2">
    <location>
        <begin position="176"/>
        <end position="312"/>
    </location>
</feature>
<sequence length="329" mass="36366">MSLPPTTFDEASRIQSCGDHEYKVNIHADFAWGSVAHGGYLFSLLWNVVGEHFRTTLASYAQPDTVAMHLELLRPAPLGDATVHVKDVRLGKGSSTVHMSLVHGGKERVVGYATNTNRSKTKGLTIPTGYTLSPPPAPISFPAVLSNQDPNYIRYHVPWRPGIKNAALTNATFALPRTAPSDKGVREQWLCPTLPAEKWTTPMLGLVIDHCVPPPENFFPNSPHTAQATADRSALWARDGMPEQHPEWAAPRFYPTINIGVEVKKNLPAEGVKWLFTRFRMKGLRDGRFDLGCEVWDEGGELVAVSQQVWMVVEVDVKAMKKRGPSGKL</sequence>
<reference evidence="3 4" key="1">
    <citation type="journal article" date="2020" name="Microbiol. Resour. Announc.">
        <title>Draft Genome Sequence of a Cladosporium Species Isolated from the Mesophotic Ascidian Didemnum maculosum.</title>
        <authorList>
            <person name="Gioti A."/>
            <person name="Siaperas R."/>
            <person name="Nikolaivits E."/>
            <person name="Le Goff G."/>
            <person name="Ouazzani J."/>
            <person name="Kotoulas G."/>
            <person name="Topakas E."/>
        </authorList>
    </citation>
    <scope>NUCLEOTIDE SEQUENCE [LARGE SCALE GENOMIC DNA]</scope>
    <source>
        <strain evidence="3 4">TM138-S3</strain>
    </source>
</reference>
<organism evidence="3 4">
    <name type="scientific">Cladosporium halotolerans</name>
    <dbReference type="NCBI Taxonomy" id="1052096"/>
    <lineage>
        <taxon>Eukaryota</taxon>
        <taxon>Fungi</taxon>
        <taxon>Dikarya</taxon>
        <taxon>Ascomycota</taxon>
        <taxon>Pezizomycotina</taxon>
        <taxon>Dothideomycetes</taxon>
        <taxon>Dothideomycetidae</taxon>
        <taxon>Cladosporiales</taxon>
        <taxon>Cladosporiaceae</taxon>
        <taxon>Cladosporium</taxon>
    </lineage>
</organism>
<evidence type="ECO:0000313" key="4">
    <source>
        <dbReference type="Proteomes" id="UP000803884"/>
    </source>
</evidence>
<dbReference type="EMBL" id="JAAQHG020000020">
    <property type="protein sequence ID" value="KAL1585345.1"/>
    <property type="molecule type" value="Genomic_DNA"/>
</dbReference>
<dbReference type="PANTHER" id="PTHR38110:SF1">
    <property type="entry name" value="THIOESTERASE DOMAIN-CONTAINING PROTEIN"/>
    <property type="match status" value="1"/>
</dbReference>
<keyword evidence="4" id="KW-1185">Reference proteome</keyword>
<comment type="caution">
    <text evidence="3">The sequence shown here is derived from an EMBL/GenBank/DDBJ whole genome shotgun (WGS) entry which is preliminary data.</text>
</comment>
<evidence type="ECO:0000259" key="2">
    <source>
        <dbReference type="Pfam" id="PF20789"/>
    </source>
</evidence>
<evidence type="ECO:0000313" key="3">
    <source>
        <dbReference type="EMBL" id="KAL1585345.1"/>
    </source>
</evidence>
<dbReference type="Pfam" id="PF20789">
    <property type="entry name" value="4HBT_3C"/>
    <property type="match status" value="1"/>
</dbReference>
<dbReference type="AlphaFoldDB" id="A0AB34KKN8"/>
<dbReference type="InterPro" id="IPR049449">
    <property type="entry name" value="TesB_ACOT8-like_N"/>
</dbReference>
<dbReference type="InterPro" id="IPR052389">
    <property type="entry name" value="Sec_Metab_Biosynth-Assoc"/>
</dbReference>
<dbReference type="RefSeq" id="XP_069228451.1">
    <property type="nucleotide sequence ID" value="XM_069374462.1"/>
</dbReference>
<dbReference type="GeneID" id="96007300"/>
<name>A0AB34KKN8_9PEZI</name>
<dbReference type="SUPFAM" id="SSF54637">
    <property type="entry name" value="Thioesterase/thiol ester dehydrase-isomerase"/>
    <property type="match status" value="2"/>
</dbReference>
<dbReference type="InterPro" id="IPR029069">
    <property type="entry name" value="HotDog_dom_sf"/>
</dbReference>
<dbReference type="InterPro" id="IPR042171">
    <property type="entry name" value="Acyl-CoA_hotdog"/>
</dbReference>
<gene>
    <name evidence="3" type="ORF">WHR41_05857</name>
</gene>